<feature type="chain" id="PRO_5040507990" evidence="2">
    <location>
        <begin position="23"/>
        <end position="141"/>
    </location>
</feature>
<organism evidence="3 4">
    <name type="scientific">Crepidotus variabilis</name>
    <dbReference type="NCBI Taxonomy" id="179855"/>
    <lineage>
        <taxon>Eukaryota</taxon>
        <taxon>Fungi</taxon>
        <taxon>Dikarya</taxon>
        <taxon>Basidiomycota</taxon>
        <taxon>Agaricomycotina</taxon>
        <taxon>Agaricomycetes</taxon>
        <taxon>Agaricomycetidae</taxon>
        <taxon>Agaricales</taxon>
        <taxon>Agaricineae</taxon>
        <taxon>Crepidotaceae</taxon>
        <taxon>Crepidotus</taxon>
    </lineage>
</organism>
<reference evidence="3" key="1">
    <citation type="submission" date="2020-11" db="EMBL/GenBank/DDBJ databases">
        <authorList>
            <consortium name="DOE Joint Genome Institute"/>
            <person name="Ahrendt S."/>
            <person name="Riley R."/>
            <person name="Andreopoulos W."/>
            <person name="Labutti K."/>
            <person name="Pangilinan J."/>
            <person name="Ruiz-Duenas F.J."/>
            <person name="Barrasa J.M."/>
            <person name="Sanchez-Garcia M."/>
            <person name="Camarero S."/>
            <person name="Miyauchi S."/>
            <person name="Serrano A."/>
            <person name="Linde D."/>
            <person name="Babiker R."/>
            <person name="Drula E."/>
            <person name="Ayuso-Fernandez I."/>
            <person name="Pacheco R."/>
            <person name="Padilla G."/>
            <person name="Ferreira P."/>
            <person name="Barriuso J."/>
            <person name="Kellner H."/>
            <person name="Castanera R."/>
            <person name="Alfaro M."/>
            <person name="Ramirez L."/>
            <person name="Pisabarro A.G."/>
            <person name="Kuo A."/>
            <person name="Tritt A."/>
            <person name="Lipzen A."/>
            <person name="He G."/>
            <person name="Yan M."/>
            <person name="Ng V."/>
            <person name="Cullen D."/>
            <person name="Martin F."/>
            <person name="Rosso M.-N."/>
            <person name="Henrissat B."/>
            <person name="Hibbett D."/>
            <person name="Martinez A.T."/>
            <person name="Grigoriev I.V."/>
        </authorList>
    </citation>
    <scope>NUCLEOTIDE SEQUENCE</scope>
    <source>
        <strain evidence="3">CBS 506.95</strain>
    </source>
</reference>
<dbReference type="EMBL" id="MU157856">
    <property type="protein sequence ID" value="KAF9528070.1"/>
    <property type="molecule type" value="Genomic_DNA"/>
</dbReference>
<evidence type="ECO:0000313" key="3">
    <source>
        <dbReference type="EMBL" id="KAF9528070.1"/>
    </source>
</evidence>
<evidence type="ECO:0000256" key="2">
    <source>
        <dbReference type="SAM" id="SignalP"/>
    </source>
</evidence>
<name>A0A9P6EFM5_9AGAR</name>
<sequence>MMHFSKLLFSLIALAFSQVVVSSPLPFTLDRLNGRELLNTIEAHLERRQIMHATLQKHSTGQKFVGAKNLVAKKEGSPPVLSPKEREKQRQHEAKGWEMEGKNAKFEHGISAERQKKHPELNPTPPVQDKLDFILKQKLRP</sequence>
<comment type="caution">
    <text evidence="3">The sequence shown here is derived from an EMBL/GenBank/DDBJ whole genome shotgun (WGS) entry which is preliminary data.</text>
</comment>
<accession>A0A9P6EFM5</accession>
<evidence type="ECO:0000256" key="1">
    <source>
        <dbReference type="SAM" id="MobiDB-lite"/>
    </source>
</evidence>
<keyword evidence="2" id="KW-0732">Signal</keyword>
<protein>
    <submittedName>
        <fullName evidence="3">Uncharacterized protein</fullName>
    </submittedName>
</protein>
<dbReference type="AlphaFoldDB" id="A0A9P6EFM5"/>
<gene>
    <name evidence="3" type="ORF">CPB83DRAFT_366629</name>
</gene>
<feature type="region of interest" description="Disordered" evidence="1">
    <location>
        <begin position="74"/>
        <end position="141"/>
    </location>
</feature>
<feature type="signal peptide" evidence="2">
    <location>
        <begin position="1"/>
        <end position="22"/>
    </location>
</feature>
<proteinExistence type="predicted"/>
<keyword evidence="4" id="KW-1185">Reference proteome</keyword>
<evidence type="ECO:0000313" key="4">
    <source>
        <dbReference type="Proteomes" id="UP000807306"/>
    </source>
</evidence>
<dbReference type="Proteomes" id="UP000807306">
    <property type="component" value="Unassembled WGS sequence"/>
</dbReference>
<feature type="compositionally biased region" description="Basic and acidic residues" evidence="1">
    <location>
        <begin position="83"/>
        <end position="120"/>
    </location>
</feature>